<dbReference type="InterPro" id="IPR047801">
    <property type="entry name" value="Peptidase_C45"/>
</dbReference>
<dbReference type="AlphaFoldDB" id="A0A075REY4"/>
<dbReference type="HOGENOM" id="CLU_064034_0_0_9"/>
<dbReference type="PANTHER" id="PTHR34180:SF1">
    <property type="entry name" value="BETA-ALANYL-DOPAMINE_CARCININE HYDROLASE"/>
    <property type="match status" value="1"/>
</dbReference>
<dbReference type="SUPFAM" id="SSF56235">
    <property type="entry name" value="N-terminal nucleophile aminohydrolases (Ntn hydrolases)"/>
    <property type="match status" value="1"/>
</dbReference>
<dbReference type="Proteomes" id="UP000005850">
    <property type="component" value="Chromosome"/>
</dbReference>
<dbReference type="Pfam" id="PF03417">
    <property type="entry name" value="AAT"/>
    <property type="match status" value="1"/>
</dbReference>
<dbReference type="CDD" id="cd01935">
    <property type="entry name" value="Ntn_CGH_like"/>
    <property type="match status" value="1"/>
</dbReference>
<organism evidence="2 3">
    <name type="scientific">Brevibacillus laterosporus LMG 15441</name>
    <dbReference type="NCBI Taxonomy" id="1042163"/>
    <lineage>
        <taxon>Bacteria</taxon>
        <taxon>Bacillati</taxon>
        <taxon>Bacillota</taxon>
        <taxon>Bacilli</taxon>
        <taxon>Bacillales</taxon>
        <taxon>Paenibacillaceae</taxon>
        <taxon>Brevibacillus</taxon>
    </lineage>
</organism>
<accession>A0A075REY4</accession>
<gene>
    <name evidence="2" type="ORF">BRLA_c036180</name>
</gene>
<keyword evidence="3" id="KW-1185">Reference proteome</keyword>
<dbReference type="InterPro" id="IPR005079">
    <property type="entry name" value="Peptidase_C45_hydrolase"/>
</dbReference>
<reference evidence="2 3" key="1">
    <citation type="journal article" date="2011" name="J. Bacteriol.">
        <title>Genome sequence of Brevibacillus laterosporus LMG 15441, a pathogen of invertebrates.</title>
        <authorList>
            <person name="Djukic M."/>
            <person name="Poehlein A."/>
            <person name="Thurmer A."/>
            <person name="Daniel R."/>
        </authorList>
    </citation>
    <scope>NUCLEOTIDE SEQUENCE [LARGE SCALE GENOMIC DNA]</scope>
    <source>
        <strain evidence="2 3">LMG 15441</strain>
    </source>
</reference>
<name>A0A075REY4_BRELA</name>
<dbReference type="Gene3D" id="3.60.60.10">
    <property type="entry name" value="Penicillin V Acylase, Chain A"/>
    <property type="match status" value="1"/>
</dbReference>
<dbReference type="EMBL" id="CP007806">
    <property type="protein sequence ID" value="AIG27920.1"/>
    <property type="molecule type" value="Genomic_DNA"/>
</dbReference>
<proteinExistence type="predicted"/>
<feature type="domain" description="Peptidase C45 hydrolase" evidence="1">
    <location>
        <begin position="105"/>
        <end position="334"/>
    </location>
</feature>
<evidence type="ECO:0000313" key="3">
    <source>
        <dbReference type="Proteomes" id="UP000005850"/>
    </source>
</evidence>
<dbReference type="InterPro" id="IPR029055">
    <property type="entry name" value="Ntn_hydrolases_N"/>
</dbReference>
<dbReference type="PANTHER" id="PTHR34180">
    <property type="entry name" value="PEPTIDASE C45"/>
    <property type="match status" value="1"/>
</dbReference>
<keyword evidence="2" id="KW-0378">Hydrolase</keyword>
<dbReference type="RefSeq" id="WP_003336556.1">
    <property type="nucleotide sequence ID" value="NZ_CP007806.1"/>
</dbReference>
<dbReference type="eggNOG" id="COG4927">
    <property type="taxonomic scope" value="Bacteria"/>
</dbReference>
<evidence type="ECO:0000313" key="2">
    <source>
        <dbReference type="EMBL" id="AIG27920.1"/>
    </source>
</evidence>
<sequence>MQTRQGYFTYLEGTNKEVGEQQAEMLRHIPYLYQVYFVEETDAISDQRLWSQQQMLQQYSPGIWEELEAFCSQAKMPMNRLRYLHESCIVSGCSHSVVLPNKMRDGHLYVLRNYEFTPDLDDMTLCSTRVQGTYAHTGFSGLSFGRHEGMNDQGLCITMSSCGLPVGIHPGLRSPKGEGLQFWTAIRAILEHCRNVDEALQRLREMPIVSNVNLLVADPSEDAALVEMMDGEIASTKIGKKSDTSYLIATNHVLFSELEHLSTHRMHNSLIRQQLVESVLQGDERLEKADLLALMNREYPQGLSTHYYQEYFGTLRSMLFDVTAKTIEVCYGSPLHNGWHTLSVGGKLAFSDIEVALPQGIVPAQFW</sequence>
<dbReference type="NCBIfam" id="NF040521">
    <property type="entry name" value="C45_proenzyme"/>
    <property type="match status" value="1"/>
</dbReference>
<evidence type="ECO:0000259" key="1">
    <source>
        <dbReference type="Pfam" id="PF03417"/>
    </source>
</evidence>
<dbReference type="STRING" id="1042163.BRLA_c036180"/>
<protein>
    <submittedName>
        <fullName evidence="2">Putative choloylglycine hydrolase</fullName>
    </submittedName>
</protein>
<dbReference type="GO" id="GO:0016787">
    <property type="term" value="F:hydrolase activity"/>
    <property type="evidence" value="ECO:0007669"/>
    <property type="project" value="UniProtKB-KW"/>
</dbReference>
<dbReference type="KEGG" id="blr:BRLA_c036180"/>
<dbReference type="InterPro" id="IPR047794">
    <property type="entry name" value="C45_proenzyme-like"/>
</dbReference>